<dbReference type="Proteomes" id="UP000011131">
    <property type="component" value="Chromosome"/>
</dbReference>
<evidence type="ECO:0000313" key="3">
    <source>
        <dbReference type="Proteomes" id="UP000011131"/>
    </source>
</evidence>
<sequence length="75" mass="8219">MLLDMYLFFCLPFPRPIRRTLAGKPLSTSNRAPRRSAAKVSRTTRGASAAKPKSAPRRQGKAALRVVEGGRPGLR</sequence>
<dbReference type="KEGG" id="msd:MYSTI_04100"/>
<keyword evidence="3" id="KW-1185">Reference proteome</keyword>
<dbReference type="PATRIC" id="fig|1278073.3.peg.4175"/>
<gene>
    <name evidence="2" type="ordered locus">MYSTI_04100</name>
</gene>
<proteinExistence type="predicted"/>
<feature type="region of interest" description="Disordered" evidence="1">
    <location>
        <begin position="20"/>
        <end position="75"/>
    </location>
</feature>
<evidence type="ECO:0000256" key="1">
    <source>
        <dbReference type="SAM" id="MobiDB-lite"/>
    </source>
</evidence>
<evidence type="ECO:0000313" key="2">
    <source>
        <dbReference type="EMBL" id="AGC45401.1"/>
    </source>
</evidence>
<dbReference type="AlphaFoldDB" id="L7U900"/>
<dbReference type="RefSeq" id="WP_015349661.1">
    <property type="nucleotide sequence ID" value="NC_020126.1"/>
</dbReference>
<accession>L7U900</accession>
<dbReference type="STRING" id="1278073.MYSTI_04100"/>
<organism evidence="2 3">
    <name type="scientific">Myxococcus stipitatus (strain DSM 14675 / JCM 12634 / Mx s8)</name>
    <dbReference type="NCBI Taxonomy" id="1278073"/>
    <lineage>
        <taxon>Bacteria</taxon>
        <taxon>Pseudomonadati</taxon>
        <taxon>Myxococcota</taxon>
        <taxon>Myxococcia</taxon>
        <taxon>Myxococcales</taxon>
        <taxon>Cystobacterineae</taxon>
        <taxon>Myxococcaceae</taxon>
        <taxon>Myxococcus</taxon>
    </lineage>
</organism>
<reference evidence="2 3" key="1">
    <citation type="journal article" date="2013" name="Genome Announc.">
        <title>Complete genome sequence of Myxococcus stipitatus strain DSM 14675, a fruiting myxobacterium.</title>
        <authorList>
            <person name="Huntley S."/>
            <person name="Kneip S."/>
            <person name="Treuner-Lange A."/>
            <person name="Sogaard-Andersen L."/>
        </authorList>
    </citation>
    <scope>NUCLEOTIDE SEQUENCE [LARGE SCALE GENOMIC DNA]</scope>
    <source>
        <strain evidence="3">DSM 14675 / JCM 12634 / Mx s8</strain>
    </source>
</reference>
<dbReference type="HOGENOM" id="CLU_2899461_0_0_7"/>
<dbReference type="EMBL" id="CP004025">
    <property type="protein sequence ID" value="AGC45401.1"/>
    <property type="molecule type" value="Genomic_DNA"/>
</dbReference>
<protein>
    <submittedName>
        <fullName evidence="2">Uncharacterized protein</fullName>
    </submittedName>
</protein>
<name>L7U900_MYXSD</name>